<accession>B0MXC8</accession>
<proteinExistence type="predicted"/>
<keyword evidence="2" id="KW-1185">Reference proteome</keyword>
<protein>
    <submittedName>
        <fullName evidence="1">Uncharacterized protein</fullName>
    </submittedName>
</protein>
<evidence type="ECO:0000313" key="1">
    <source>
        <dbReference type="EMBL" id="EDS02148.1"/>
    </source>
</evidence>
<evidence type="ECO:0000313" key="2">
    <source>
        <dbReference type="Proteomes" id="UP000005819"/>
    </source>
</evidence>
<dbReference type="Proteomes" id="UP000005819">
    <property type="component" value="Unassembled WGS sequence"/>
</dbReference>
<reference evidence="1" key="1">
    <citation type="submission" date="2007-10" db="EMBL/GenBank/DDBJ databases">
        <authorList>
            <person name="Fulton L."/>
            <person name="Clifton S."/>
            <person name="Fulton B."/>
            <person name="Xu J."/>
            <person name="Minx P."/>
            <person name="Pepin K.H."/>
            <person name="Johnson M."/>
            <person name="Thiruvilangam P."/>
            <person name="Bhonagiri V."/>
            <person name="Nash W.E."/>
            <person name="Mardis E.R."/>
            <person name="Wilson R.K."/>
        </authorList>
    </citation>
    <scope>NUCLEOTIDE SEQUENCE [LARGE SCALE GENOMIC DNA]</scope>
    <source>
        <strain evidence="1">DSM 17216</strain>
    </source>
</reference>
<dbReference type="AlphaFoldDB" id="B0MXC8"/>
<reference evidence="1" key="2">
    <citation type="submission" date="2013-09" db="EMBL/GenBank/DDBJ databases">
        <title>Draft genome sequence of Alistipes putredinis (DSM 17216).</title>
        <authorList>
            <person name="Sudarsanam P."/>
            <person name="Ley R."/>
            <person name="Guruge J."/>
            <person name="Turnbaugh P.J."/>
            <person name="Mahowald M."/>
            <person name="Liep D."/>
            <person name="Gordon J."/>
        </authorList>
    </citation>
    <scope>NUCLEOTIDE SEQUENCE</scope>
    <source>
        <strain evidence="1">DSM 17216</strain>
    </source>
</reference>
<sequence>MRADRIPTGTAFVLSGATWLHENLTETKIVKAEKKTGACSQFSEAYPIFYKNNKKWGIAMLFLPKNRDSG</sequence>
<dbReference type="EMBL" id="ABFK02000020">
    <property type="protein sequence ID" value="EDS02148.1"/>
    <property type="molecule type" value="Genomic_DNA"/>
</dbReference>
<gene>
    <name evidence="1" type="ORF">ALIPUT_01667</name>
</gene>
<name>B0MXC8_9BACT</name>
<dbReference type="HOGENOM" id="CLU_2748796_0_0_10"/>
<comment type="caution">
    <text evidence="1">The sequence shown here is derived from an EMBL/GenBank/DDBJ whole genome shotgun (WGS) entry which is preliminary data.</text>
</comment>
<organism evidence="1 2">
    <name type="scientific">Alistipes putredinis DSM 17216</name>
    <dbReference type="NCBI Taxonomy" id="445970"/>
    <lineage>
        <taxon>Bacteria</taxon>
        <taxon>Pseudomonadati</taxon>
        <taxon>Bacteroidota</taxon>
        <taxon>Bacteroidia</taxon>
        <taxon>Bacteroidales</taxon>
        <taxon>Rikenellaceae</taxon>
        <taxon>Alistipes</taxon>
    </lineage>
</organism>